<evidence type="ECO:0000256" key="4">
    <source>
        <dbReference type="ARBA" id="ARBA00022989"/>
    </source>
</evidence>
<feature type="domain" description="EamA" evidence="7">
    <location>
        <begin position="10"/>
        <end position="145"/>
    </location>
</feature>
<dbReference type="InterPro" id="IPR037185">
    <property type="entry name" value="EmrE-like"/>
</dbReference>
<evidence type="ECO:0000256" key="1">
    <source>
        <dbReference type="ARBA" id="ARBA00004141"/>
    </source>
</evidence>
<dbReference type="PANTHER" id="PTHR32322">
    <property type="entry name" value="INNER MEMBRANE TRANSPORTER"/>
    <property type="match status" value="1"/>
</dbReference>
<evidence type="ECO:0000256" key="3">
    <source>
        <dbReference type="ARBA" id="ARBA00022692"/>
    </source>
</evidence>
<dbReference type="AlphaFoldDB" id="A0A0D8IZ51"/>
<comment type="caution">
    <text evidence="8">The sequence shown here is derived from an EMBL/GenBank/DDBJ whole genome shotgun (WGS) entry which is preliminary data.</text>
</comment>
<dbReference type="InterPro" id="IPR000620">
    <property type="entry name" value="EamA_dom"/>
</dbReference>
<evidence type="ECO:0000313" key="9">
    <source>
        <dbReference type="Proteomes" id="UP000032483"/>
    </source>
</evidence>
<feature type="transmembrane region" description="Helical" evidence="6">
    <location>
        <begin position="130"/>
        <end position="147"/>
    </location>
</feature>
<keyword evidence="4 6" id="KW-1133">Transmembrane helix</keyword>
<evidence type="ECO:0000256" key="5">
    <source>
        <dbReference type="ARBA" id="ARBA00023136"/>
    </source>
</evidence>
<feature type="transmembrane region" description="Helical" evidence="6">
    <location>
        <begin position="103"/>
        <end position="123"/>
    </location>
</feature>
<protein>
    <submittedName>
        <fullName evidence="8">Membrane protein</fullName>
    </submittedName>
</protein>
<dbReference type="EMBL" id="JXXK01000013">
    <property type="protein sequence ID" value="KJF39759.1"/>
    <property type="molecule type" value="Genomic_DNA"/>
</dbReference>
<evidence type="ECO:0000313" key="8">
    <source>
        <dbReference type="EMBL" id="KJF39759.1"/>
    </source>
</evidence>
<proteinExistence type="inferred from homology"/>
<sequence>MTLSKNKTATVFAISAAALYAINVPLSKLLLINVSPRMLAGFLYLGAGVGIGVLLGIRKTQNRLADEQWLDKKDLPYTIAMIGLDIAAPIFLMLGIANTNSANVSLINNFEIVATSVIALVIFKEKISRRLWAAIILVMLSSAILGFEGTEAFVFNKGSLFVLCACICWGVENNCTRSISDKSSEEIVLVKGIFSGIGSILIAFIVGEKPPEITYMLAAMLLGFVSYGLSINFYIMAQKNLGAAKTSAFYSVAPFLGVGFSFIILGERPTFQFYIALGIMIISTLLMIKDTLGNEKLYNGYVHIHQHKHGRIVHTHEHRHFVYNPMHIHNHSHAG</sequence>
<evidence type="ECO:0000256" key="6">
    <source>
        <dbReference type="SAM" id="Phobius"/>
    </source>
</evidence>
<feature type="transmembrane region" description="Helical" evidence="6">
    <location>
        <begin position="247"/>
        <end position="265"/>
    </location>
</feature>
<organism evidence="8 9">
    <name type="scientific">Ruthenibacterium lactatiformans</name>
    <dbReference type="NCBI Taxonomy" id="1550024"/>
    <lineage>
        <taxon>Bacteria</taxon>
        <taxon>Bacillati</taxon>
        <taxon>Bacillota</taxon>
        <taxon>Clostridia</taxon>
        <taxon>Eubacteriales</taxon>
        <taxon>Oscillospiraceae</taxon>
        <taxon>Ruthenibacterium</taxon>
    </lineage>
</organism>
<feature type="transmembrane region" description="Helical" evidence="6">
    <location>
        <begin position="77"/>
        <end position="97"/>
    </location>
</feature>
<dbReference type="InterPro" id="IPR050638">
    <property type="entry name" value="AA-Vitamin_Transporters"/>
</dbReference>
<dbReference type="PANTHER" id="PTHR32322:SF2">
    <property type="entry name" value="EAMA DOMAIN-CONTAINING PROTEIN"/>
    <property type="match status" value="1"/>
</dbReference>
<comment type="subcellular location">
    <subcellularLocation>
        <location evidence="1">Membrane</location>
        <topology evidence="1">Multi-pass membrane protein</topology>
    </subcellularLocation>
</comment>
<dbReference type="SUPFAM" id="SSF103481">
    <property type="entry name" value="Multidrug resistance efflux transporter EmrE"/>
    <property type="match status" value="2"/>
</dbReference>
<gene>
    <name evidence="8" type="ORF">TQ39_10215</name>
</gene>
<dbReference type="Proteomes" id="UP000032483">
    <property type="component" value="Unassembled WGS sequence"/>
</dbReference>
<accession>A0A0D8IZ51</accession>
<reference evidence="8" key="1">
    <citation type="submission" date="2015-02" db="EMBL/GenBank/DDBJ databases">
        <title>A novel member of the family Ruminococcaceae isolated from human feces.</title>
        <authorList>
            <person name="Shkoporov A.N."/>
            <person name="Chaplin A.V."/>
            <person name="Motuzova O.V."/>
            <person name="Kafarskaia L.I."/>
            <person name="Khokhlova E.V."/>
            <person name="Efimov B.A."/>
        </authorList>
    </citation>
    <scope>NUCLEOTIDE SEQUENCE [LARGE SCALE GENOMIC DNA]</scope>
    <source>
        <strain evidence="8">585-1</strain>
    </source>
</reference>
<dbReference type="PATRIC" id="fig|1550024.3.peg.2324"/>
<comment type="similarity">
    <text evidence="2">Belongs to the EamA transporter family.</text>
</comment>
<evidence type="ECO:0000259" key="7">
    <source>
        <dbReference type="Pfam" id="PF00892"/>
    </source>
</evidence>
<feature type="transmembrane region" description="Helical" evidence="6">
    <location>
        <begin position="271"/>
        <end position="288"/>
    </location>
</feature>
<feature type="domain" description="EamA" evidence="7">
    <location>
        <begin position="157"/>
        <end position="288"/>
    </location>
</feature>
<feature type="transmembrane region" description="Helical" evidence="6">
    <location>
        <begin position="37"/>
        <end position="57"/>
    </location>
</feature>
<dbReference type="GO" id="GO:0016020">
    <property type="term" value="C:membrane"/>
    <property type="evidence" value="ECO:0007669"/>
    <property type="project" value="UniProtKB-SubCell"/>
</dbReference>
<dbReference type="Pfam" id="PF00892">
    <property type="entry name" value="EamA"/>
    <property type="match status" value="2"/>
</dbReference>
<name>A0A0D8IZ51_9FIRM</name>
<keyword evidence="9" id="KW-1185">Reference proteome</keyword>
<feature type="transmembrane region" description="Helical" evidence="6">
    <location>
        <begin position="187"/>
        <end position="207"/>
    </location>
</feature>
<evidence type="ECO:0000256" key="2">
    <source>
        <dbReference type="ARBA" id="ARBA00007362"/>
    </source>
</evidence>
<feature type="transmembrane region" description="Helical" evidence="6">
    <location>
        <begin position="213"/>
        <end position="235"/>
    </location>
</feature>
<keyword evidence="5 6" id="KW-0472">Membrane</keyword>
<dbReference type="RefSeq" id="WP_050005493.1">
    <property type="nucleotide sequence ID" value="NZ_CAUEXJ010000010.1"/>
</dbReference>
<keyword evidence="3 6" id="KW-0812">Transmembrane</keyword>